<dbReference type="EnsemblMetazoa" id="HelroT162754">
    <property type="protein sequence ID" value="HelroP162754"/>
    <property type="gene ID" value="HelroG162754"/>
</dbReference>
<proteinExistence type="inferred from homology"/>
<evidence type="ECO:0000313" key="4">
    <source>
        <dbReference type="EMBL" id="ESN99238.1"/>
    </source>
</evidence>
<dbReference type="OrthoDB" id="239865at2759"/>
<reference evidence="6" key="1">
    <citation type="submission" date="2012-12" db="EMBL/GenBank/DDBJ databases">
        <authorList>
            <person name="Hellsten U."/>
            <person name="Grimwood J."/>
            <person name="Chapman J.A."/>
            <person name="Shapiro H."/>
            <person name="Aerts A."/>
            <person name="Otillar R.P."/>
            <person name="Terry A.Y."/>
            <person name="Boore J.L."/>
            <person name="Simakov O."/>
            <person name="Marletaz F."/>
            <person name="Cho S.-J."/>
            <person name="Edsinger-Gonzales E."/>
            <person name="Havlak P."/>
            <person name="Kuo D.-H."/>
            <person name="Larsson T."/>
            <person name="Lv J."/>
            <person name="Arendt D."/>
            <person name="Savage R."/>
            <person name="Osoegawa K."/>
            <person name="de Jong P."/>
            <person name="Lindberg D.R."/>
            <person name="Seaver E.C."/>
            <person name="Weisblat D.A."/>
            <person name="Putnam N.H."/>
            <person name="Grigoriev I.V."/>
            <person name="Rokhsar D.S."/>
        </authorList>
    </citation>
    <scope>NUCLEOTIDE SEQUENCE</scope>
</reference>
<evidence type="ECO:0000256" key="2">
    <source>
        <dbReference type="ARBA" id="ARBA00041558"/>
    </source>
</evidence>
<dbReference type="InParanoid" id="T1ET32"/>
<dbReference type="GeneID" id="20199732"/>
<dbReference type="InterPro" id="IPR001680">
    <property type="entry name" value="WD40_rpt"/>
</dbReference>
<dbReference type="AlphaFoldDB" id="T1ET32"/>
<dbReference type="InterPro" id="IPR015943">
    <property type="entry name" value="WD40/YVTN_repeat-like_dom_sf"/>
</dbReference>
<dbReference type="STRING" id="6412.T1ET32"/>
<dbReference type="KEGG" id="hro:HELRODRAFT_162754"/>
<feature type="repeat" description="WD" evidence="3">
    <location>
        <begin position="270"/>
        <end position="312"/>
    </location>
</feature>
<dbReference type="EMBL" id="KB097143">
    <property type="protein sequence ID" value="ESN99238.1"/>
    <property type="molecule type" value="Genomic_DNA"/>
</dbReference>
<reference evidence="5" key="3">
    <citation type="submission" date="2015-06" db="UniProtKB">
        <authorList>
            <consortium name="EnsemblMetazoa"/>
        </authorList>
    </citation>
    <scope>IDENTIFICATION</scope>
</reference>
<dbReference type="SUPFAM" id="SSF50978">
    <property type="entry name" value="WD40 repeat-like"/>
    <property type="match status" value="1"/>
</dbReference>
<dbReference type="CTD" id="20199732"/>
<dbReference type="InterPro" id="IPR051150">
    <property type="entry name" value="SWT21/TCAB1_mRNA_Telomere"/>
</dbReference>
<dbReference type="SMART" id="SM00320">
    <property type="entry name" value="WD40"/>
    <property type="match status" value="7"/>
</dbReference>
<evidence type="ECO:0000256" key="1">
    <source>
        <dbReference type="ARBA" id="ARBA00038279"/>
    </source>
</evidence>
<protein>
    <recommendedName>
        <fullName evidence="2">WD repeat-containing protein 79</fullName>
    </recommendedName>
</protein>
<keyword evidence="6" id="KW-1185">Reference proteome</keyword>
<reference evidence="4 6" key="2">
    <citation type="journal article" date="2013" name="Nature">
        <title>Insights into bilaterian evolution from three spiralian genomes.</title>
        <authorList>
            <person name="Simakov O."/>
            <person name="Marletaz F."/>
            <person name="Cho S.J."/>
            <person name="Edsinger-Gonzales E."/>
            <person name="Havlak P."/>
            <person name="Hellsten U."/>
            <person name="Kuo D.H."/>
            <person name="Larsson T."/>
            <person name="Lv J."/>
            <person name="Arendt D."/>
            <person name="Savage R."/>
            <person name="Osoegawa K."/>
            <person name="de Jong P."/>
            <person name="Grimwood J."/>
            <person name="Chapman J.A."/>
            <person name="Shapiro H."/>
            <person name="Aerts A."/>
            <person name="Otillar R.P."/>
            <person name="Terry A.Y."/>
            <person name="Boore J.L."/>
            <person name="Grigoriev I.V."/>
            <person name="Lindberg D.R."/>
            <person name="Seaver E.C."/>
            <person name="Weisblat D.A."/>
            <person name="Putnam N.H."/>
            <person name="Rokhsar D.S."/>
        </authorList>
    </citation>
    <scope>NUCLEOTIDE SEQUENCE</scope>
</reference>
<organism evidence="5 6">
    <name type="scientific">Helobdella robusta</name>
    <name type="common">Californian leech</name>
    <dbReference type="NCBI Taxonomy" id="6412"/>
    <lineage>
        <taxon>Eukaryota</taxon>
        <taxon>Metazoa</taxon>
        <taxon>Spiralia</taxon>
        <taxon>Lophotrochozoa</taxon>
        <taxon>Annelida</taxon>
        <taxon>Clitellata</taxon>
        <taxon>Hirudinea</taxon>
        <taxon>Rhynchobdellida</taxon>
        <taxon>Glossiphoniidae</taxon>
        <taxon>Helobdella</taxon>
    </lineage>
</organism>
<sequence length="428" mass="48539">MTSVSTSEVTDANEFADPSKDLSQIEDELHITDWPSSCSFSNYICGENETRSCFKNFYEVGDAIKPVIVCEHTTSFQGEDNFLRGIKWSPCGNQLLTCSNDKRLRVFNYFHDCNKPDEALKLQSETREGDLIFDFAWYPCMNTPDPATCCYASTCRDNPIHLWDSMSGELRATYRAFNQMDELVAACSLSFDWNGAKIFCGFERIVRVFDVSRPGRDFETRPTCFEKEGQTGLISCFAFNPSIAHMYACGSYSKSVSVYDDSTGEMLYLLLGHQGGLTHLKFSQDGSKLFSGGRKDPEILCWDVRKPGKILMTMKRKVFTNQRMYFDTDCKDRTLITGNHDGKVSIWDLNEANTLPTDVEPILPLVRQFDAHEDNVNSISCHPVHQVVATGSGQRHFNVTLESSDEEEDDRMKCDNSLRLWTLQEVAS</sequence>
<comment type="similarity">
    <text evidence="1">Belongs to the TCAB1 family.</text>
</comment>
<dbReference type="eggNOG" id="KOG2919">
    <property type="taxonomic scope" value="Eukaryota"/>
</dbReference>
<dbReference type="GO" id="GO:0015030">
    <property type="term" value="C:Cajal body"/>
    <property type="evidence" value="ECO:0000318"/>
    <property type="project" value="GO_Central"/>
</dbReference>
<dbReference type="GO" id="GO:0003723">
    <property type="term" value="F:RNA binding"/>
    <property type="evidence" value="ECO:0000318"/>
    <property type="project" value="GO_Central"/>
</dbReference>
<evidence type="ECO:0000313" key="5">
    <source>
        <dbReference type="EnsemblMetazoa" id="HelroP162754"/>
    </source>
</evidence>
<keyword evidence="3" id="KW-0853">WD repeat</keyword>
<evidence type="ECO:0000256" key="3">
    <source>
        <dbReference type="PROSITE-ProRule" id="PRU00221"/>
    </source>
</evidence>
<dbReference type="PANTHER" id="PTHR13211">
    <property type="entry name" value="TELOMERASE CAJAL BODY PROTEIN 1"/>
    <property type="match status" value="1"/>
</dbReference>
<dbReference type="EMBL" id="AMQM01001158">
    <property type="status" value="NOT_ANNOTATED_CDS"/>
    <property type="molecule type" value="Genomic_DNA"/>
</dbReference>
<evidence type="ECO:0000313" key="6">
    <source>
        <dbReference type="Proteomes" id="UP000015101"/>
    </source>
</evidence>
<dbReference type="HOGENOM" id="CLU_022731_1_0_1"/>
<name>T1ET32_HELRO</name>
<gene>
    <name evidence="5" type="primary">20199732</name>
    <name evidence="4" type="ORF">HELRODRAFT_162754</name>
</gene>
<dbReference type="OMA" id="ICILEGQ"/>
<dbReference type="FunCoup" id="T1ET32">
    <property type="interactions" value="1441"/>
</dbReference>
<dbReference type="PROSITE" id="PS50082">
    <property type="entry name" value="WD_REPEATS_2"/>
    <property type="match status" value="2"/>
</dbReference>
<dbReference type="Gene3D" id="2.130.10.10">
    <property type="entry name" value="YVTN repeat-like/Quinoprotein amine dehydrogenase"/>
    <property type="match status" value="2"/>
</dbReference>
<dbReference type="RefSeq" id="XP_009023109.1">
    <property type="nucleotide sequence ID" value="XM_009024861.1"/>
</dbReference>
<dbReference type="InterPro" id="IPR036322">
    <property type="entry name" value="WD40_repeat_dom_sf"/>
</dbReference>
<accession>T1ET32</accession>
<dbReference type="Proteomes" id="UP000015101">
    <property type="component" value="Unassembled WGS sequence"/>
</dbReference>
<dbReference type="GO" id="GO:0030576">
    <property type="term" value="P:Cajal body organization"/>
    <property type="evidence" value="ECO:0000318"/>
    <property type="project" value="GO_Central"/>
</dbReference>
<dbReference type="PANTHER" id="PTHR13211:SF0">
    <property type="entry name" value="TELOMERASE CAJAL BODY PROTEIN 1"/>
    <property type="match status" value="1"/>
</dbReference>
<dbReference type="Pfam" id="PF00400">
    <property type="entry name" value="WD40"/>
    <property type="match status" value="3"/>
</dbReference>
<feature type="repeat" description="WD" evidence="3">
    <location>
        <begin position="335"/>
        <end position="357"/>
    </location>
</feature>